<dbReference type="InterPro" id="IPR003594">
    <property type="entry name" value="HATPase_dom"/>
</dbReference>
<dbReference type="Gene3D" id="3.30.565.10">
    <property type="entry name" value="Histidine kinase-like ATPase, C-terminal domain"/>
    <property type="match status" value="1"/>
</dbReference>
<reference evidence="2 3" key="1">
    <citation type="journal article" date="2019" name="Int. J. Syst. Evol. Microbiol.">
        <title>The Global Catalogue of Microorganisms (GCM) 10K type strain sequencing project: providing services to taxonomists for standard genome sequencing and annotation.</title>
        <authorList>
            <consortium name="The Broad Institute Genomics Platform"/>
            <consortium name="The Broad Institute Genome Sequencing Center for Infectious Disease"/>
            <person name="Wu L."/>
            <person name="Ma J."/>
        </authorList>
    </citation>
    <scope>NUCLEOTIDE SEQUENCE [LARGE SCALE GENOMIC DNA]</scope>
    <source>
        <strain evidence="2 3">XZGYJ-43</strain>
    </source>
</reference>
<keyword evidence="3" id="KW-1185">Reference proteome</keyword>
<dbReference type="AlphaFoldDB" id="A0ABD5Z3G0"/>
<dbReference type="Pfam" id="PF02518">
    <property type="entry name" value="HATPase_c"/>
    <property type="match status" value="1"/>
</dbReference>
<name>A0ABD5Z3G0_9EURY</name>
<dbReference type="Proteomes" id="UP001596447">
    <property type="component" value="Unassembled WGS sequence"/>
</dbReference>
<protein>
    <submittedName>
        <fullName evidence="2">ATP-binding protein</fullName>
    </submittedName>
</protein>
<comment type="caution">
    <text evidence="2">The sequence shown here is derived from an EMBL/GenBank/DDBJ whole genome shotgun (WGS) entry which is preliminary data.</text>
</comment>
<accession>A0ABD5Z3G0</accession>
<keyword evidence="2" id="KW-0067">ATP-binding</keyword>
<organism evidence="2 3">
    <name type="scientific">Halospeciosus flavus</name>
    <dbReference type="NCBI Taxonomy" id="3032283"/>
    <lineage>
        <taxon>Archaea</taxon>
        <taxon>Methanobacteriati</taxon>
        <taxon>Methanobacteriota</taxon>
        <taxon>Stenosarchaea group</taxon>
        <taxon>Halobacteria</taxon>
        <taxon>Halobacteriales</taxon>
        <taxon>Halobacteriaceae</taxon>
        <taxon>Halospeciosus</taxon>
    </lineage>
</organism>
<dbReference type="InterPro" id="IPR005467">
    <property type="entry name" value="His_kinase_dom"/>
</dbReference>
<gene>
    <name evidence="2" type="ORF">ACFQJ9_09715</name>
</gene>
<dbReference type="InterPro" id="IPR036890">
    <property type="entry name" value="HATPase_C_sf"/>
</dbReference>
<dbReference type="GO" id="GO:0005524">
    <property type="term" value="F:ATP binding"/>
    <property type="evidence" value="ECO:0007669"/>
    <property type="project" value="UniProtKB-KW"/>
</dbReference>
<evidence type="ECO:0000313" key="3">
    <source>
        <dbReference type="Proteomes" id="UP001596447"/>
    </source>
</evidence>
<proteinExistence type="predicted"/>
<dbReference type="EMBL" id="JBHTAR010000011">
    <property type="protein sequence ID" value="MFC7199684.1"/>
    <property type="molecule type" value="Genomic_DNA"/>
</dbReference>
<evidence type="ECO:0000313" key="2">
    <source>
        <dbReference type="EMBL" id="MFC7199684.1"/>
    </source>
</evidence>
<feature type="domain" description="Histidine kinase" evidence="1">
    <location>
        <begin position="1"/>
        <end position="58"/>
    </location>
</feature>
<dbReference type="PROSITE" id="PS50109">
    <property type="entry name" value="HIS_KIN"/>
    <property type="match status" value="1"/>
</dbReference>
<evidence type="ECO:0000259" key="1">
    <source>
        <dbReference type="PROSITE" id="PS50109"/>
    </source>
</evidence>
<dbReference type="RefSeq" id="WP_279529611.1">
    <property type="nucleotide sequence ID" value="NZ_CP122312.1"/>
</dbReference>
<keyword evidence="2" id="KW-0547">Nucleotide-binding</keyword>
<sequence length="83" mass="8920">MHVADNGPGIPDDEKEAVLEKGVSELTEPGNGFGLYLVKEMMHTYGGAVNIRDNDARGEDTDTETDTETGTVFDLVFVEAATD</sequence>
<dbReference type="SUPFAM" id="SSF55874">
    <property type="entry name" value="ATPase domain of HSP90 chaperone/DNA topoisomerase II/histidine kinase"/>
    <property type="match status" value="1"/>
</dbReference>